<evidence type="ECO:0000256" key="1">
    <source>
        <dbReference type="SAM" id="MobiDB-lite"/>
    </source>
</evidence>
<keyword evidence="3" id="KW-1185">Reference proteome</keyword>
<accession>A0AA35TDS4</accession>
<protein>
    <submittedName>
        <fullName evidence="2">Uncharacterized protein</fullName>
    </submittedName>
</protein>
<dbReference type="EMBL" id="CASHTH010003532">
    <property type="protein sequence ID" value="CAI8046108.1"/>
    <property type="molecule type" value="Genomic_DNA"/>
</dbReference>
<sequence length="152" mass="18465">MYKQISFLVYQQNEEYEASLRLDRAKERQRFLRSQLEHEQDVERRMHDREEREEQDRLAHRELRIENWYRQIRLDLFSRVTAEPPEGLQGIVHLRNKLPDGTRLSRRFYGNQLMETAAEDDEDPNNEHHDTEAEVTEQVEVVDLTFSPKRNE</sequence>
<evidence type="ECO:0000313" key="2">
    <source>
        <dbReference type="EMBL" id="CAI8046108.1"/>
    </source>
</evidence>
<dbReference type="AlphaFoldDB" id="A0AA35TDS4"/>
<feature type="region of interest" description="Disordered" evidence="1">
    <location>
        <begin position="116"/>
        <end position="152"/>
    </location>
</feature>
<proteinExistence type="predicted"/>
<reference evidence="2" key="1">
    <citation type="submission" date="2023-03" db="EMBL/GenBank/DDBJ databases">
        <authorList>
            <person name="Steffen K."/>
            <person name="Cardenas P."/>
        </authorList>
    </citation>
    <scope>NUCLEOTIDE SEQUENCE</scope>
</reference>
<dbReference type="Proteomes" id="UP001174909">
    <property type="component" value="Unassembled WGS sequence"/>
</dbReference>
<gene>
    <name evidence="2" type="ORF">GBAR_LOCUS25487</name>
</gene>
<name>A0AA35TDS4_GEOBA</name>
<comment type="caution">
    <text evidence="2">The sequence shown here is derived from an EMBL/GenBank/DDBJ whole genome shotgun (WGS) entry which is preliminary data.</text>
</comment>
<evidence type="ECO:0000313" key="3">
    <source>
        <dbReference type="Proteomes" id="UP001174909"/>
    </source>
</evidence>
<feature type="region of interest" description="Disordered" evidence="1">
    <location>
        <begin position="36"/>
        <end position="56"/>
    </location>
</feature>
<organism evidence="2 3">
    <name type="scientific">Geodia barretti</name>
    <name type="common">Barrett's horny sponge</name>
    <dbReference type="NCBI Taxonomy" id="519541"/>
    <lineage>
        <taxon>Eukaryota</taxon>
        <taxon>Metazoa</taxon>
        <taxon>Porifera</taxon>
        <taxon>Demospongiae</taxon>
        <taxon>Heteroscleromorpha</taxon>
        <taxon>Tetractinellida</taxon>
        <taxon>Astrophorina</taxon>
        <taxon>Geodiidae</taxon>
        <taxon>Geodia</taxon>
    </lineage>
</organism>